<dbReference type="GO" id="GO:0030677">
    <property type="term" value="C:ribonuclease P complex"/>
    <property type="evidence" value="ECO:0007669"/>
    <property type="project" value="TreeGrafter"/>
</dbReference>
<organism evidence="10 11">
    <name type="scientific">Aeriscardovia aeriphila</name>
    <dbReference type="NCBI Taxonomy" id="218139"/>
    <lineage>
        <taxon>Bacteria</taxon>
        <taxon>Bacillati</taxon>
        <taxon>Actinomycetota</taxon>
        <taxon>Actinomycetes</taxon>
        <taxon>Bifidobacteriales</taxon>
        <taxon>Bifidobacteriaceae</taxon>
        <taxon>Aeriscardovia</taxon>
    </lineage>
</organism>
<dbReference type="EC" id="3.1.26.5" evidence="7 8"/>
<dbReference type="OrthoDB" id="196964at2"/>
<comment type="subunit">
    <text evidence="7">Consists of a catalytic RNA component (M1 or rnpB) and a protein subunit.</text>
</comment>
<proteinExistence type="inferred from homology"/>
<protein>
    <recommendedName>
        <fullName evidence="7 8">Ribonuclease P protein component</fullName>
        <shortName evidence="7">RNase P protein</shortName>
        <shortName evidence="7">RNaseP protein</shortName>
        <ecNumber evidence="7 8">3.1.26.5</ecNumber>
    </recommendedName>
    <alternativeName>
        <fullName evidence="7">Protein C5</fullName>
    </alternativeName>
</protein>
<keyword evidence="5 7" id="KW-0378">Hydrolase</keyword>
<evidence type="ECO:0000313" key="10">
    <source>
        <dbReference type="EMBL" id="OZG55122.1"/>
    </source>
</evidence>
<comment type="catalytic activity">
    <reaction evidence="7">
        <text>Endonucleolytic cleavage of RNA, removing 5'-extranucleotides from tRNA precursor.</text>
        <dbReference type="EC" id="3.1.26.5"/>
    </reaction>
</comment>
<accession>A0A261F7L8</accession>
<evidence type="ECO:0000256" key="1">
    <source>
        <dbReference type="ARBA" id="ARBA00002663"/>
    </source>
</evidence>
<dbReference type="InterPro" id="IPR014721">
    <property type="entry name" value="Ribsml_uS5_D2-typ_fold_subgr"/>
</dbReference>
<keyword evidence="11" id="KW-1185">Reference proteome</keyword>
<keyword evidence="4 7" id="KW-0255">Endonuclease</keyword>
<dbReference type="GO" id="GO:0042781">
    <property type="term" value="F:3'-tRNA processing endoribonuclease activity"/>
    <property type="evidence" value="ECO:0007669"/>
    <property type="project" value="TreeGrafter"/>
</dbReference>
<dbReference type="NCBIfam" id="TIGR00188">
    <property type="entry name" value="rnpA"/>
    <property type="match status" value="1"/>
</dbReference>
<evidence type="ECO:0000313" key="11">
    <source>
        <dbReference type="Proteomes" id="UP000228976"/>
    </source>
</evidence>
<dbReference type="GO" id="GO:0000049">
    <property type="term" value="F:tRNA binding"/>
    <property type="evidence" value="ECO:0007669"/>
    <property type="project" value="UniProtKB-UniRule"/>
</dbReference>
<dbReference type="PANTHER" id="PTHR33992">
    <property type="entry name" value="RIBONUCLEASE P PROTEIN COMPONENT"/>
    <property type="match status" value="1"/>
</dbReference>
<dbReference type="GO" id="GO:0004526">
    <property type="term" value="F:ribonuclease P activity"/>
    <property type="evidence" value="ECO:0007669"/>
    <property type="project" value="UniProtKB-UniRule"/>
</dbReference>
<evidence type="ECO:0000256" key="5">
    <source>
        <dbReference type="ARBA" id="ARBA00022801"/>
    </source>
</evidence>
<evidence type="ECO:0000256" key="9">
    <source>
        <dbReference type="SAM" id="MobiDB-lite"/>
    </source>
</evidence>
<comment type="similarity">
    <text evidence="7">Belongs to the RnpA family.</text>
</comment>
<evidence type="ECO:0000256" key="6">
    <source>
        <dbReference type="ARBA" id="ARBA00022884"/>
    </source>
</evidence>
<feature type="compositionally biased region" description="Low complexity" evidence="9">
    <location>
        <begin position="169"/>
        <end position="179"/>
    </location>
</feature>
<dbReference type="Proteomes" id="UP000228976">
    <property type="component" value="Unassembled WGS sequence"/>
</dbReference>
<dbReference type="GO" id="GO:0001682">
    <property type="term" value="P:tRNA 5'-leader removal"/>
    <property type="evidence" value="ECO:0007669"/>
    <property type="project" value="UniProtKB-UniRule"/>
</dbReference>
<comment type="function">
    <text evidence="1 7">RNaseP catalyzes the removal of the 5'-leader sequence from pre-tRNA to produce the mature 5'-terminus. It can also cleave other RNA substrates such as 4.5S RNA. The protein component plays an auxiliary but essential role in vivo by binding to the 5'-leader sequence and broadening the substrate specificity of the ribozyme.</text>
</comment>
<dbReference type="RefSeq" id="WP_094690330.1">
    <property type="nucleotide sequence ID" value="NZ_JACBYZ010000001.1"/>
</dbReference>
<evidence type="ECO:0000256" key="8">
    <source>
        <dbReference type="NCBIfam" id="TIGR00188"/>
    </source>
</evidence>
<dbReference type="InterPro" id="IPR020568">
    <property type="entry name" value="Ribosomal_Su5_D2-typ_SF"/>
</dbReference>
<feature type="compositionally biased region" description="Basic and acidic residues" evidence="9">
    <location>
        <begin position="199"/>
        <end position="209"/>
    </location>
</feature>
<keyword evidence="2 7" id="KW-0819">tRNA processing</keyword>
<dbReference type="EMBL" id="MWWU01000005">
    <property type="protein sequence ID" value="OZG55122.1"/>
    <property type="molecule type" value="Genomic_DNA"/>
</dbReference>
<feature type="compositionally biased region" description="Low complexity" evidence="9">
    <location>
        <begin position="187"/>
        <end position="196"/>
    </location>
</feature>
<dbReference type="Pfam" id="PF00825">
    <property type="entry name" value="Ribonuclease_P"/>
    <property type="match status" value="1"/>
</dbReference>
<name>A0A261F7L8_9BIFI</name>
<dbReference type="HAMAP" id="MF_00227">
    <property type="entry name" value="RNase_P"/>
    <property type="match status" value="1"/>
</dbReference>
<evidence type="ECO:0000256" key="4">
    <source>
        <dbReference type="ARBA" id="ARBA00022759"/>
    </source>
</evidence>
<dbReference type="PANTHER" id="PTHR33992:SF1">
    <property type="entry name" value="RIBONUCLEASE P PROTEIN COMPONENT"/>
    <property type="match status" value="1"/>
</dbReference>
<dbReference type="SUPFAM" id="SSF54211">
    <property type="entry name" value="Ribosomal protein S5 domain 2-like"/>
    <property type="match status" value="1"/>
</dbReference>
<comment type="caution">
    <text evidence="10">The sequence shown here is derived from an EMBL/GenBank/DDBJ whole genome shotgun (WGS) entry which is preliminary data.</text>
</comment>
<dbReference type="Gene3D" id="3.30.230.10">
    <property type="match status" value="1"/>
</dbReference>
<reference evidence="10 11" key="1">
    <citation type="journal article" date="2017" name="BMC Genomics">
        <title>Comparative genomic and phylogenomic analyses of the Bifidobacteriaceae family.</title>
        <authorList>
            <person name="Lugli G.A."/>
            <person name="Milani C."/>
            <person name="Turroni F."/>
            <person name="Duranti S."/>
            <person name="Mancabelli L."/>
            <person name="Mangifesta M."/>
            <person name="Ferrario C."/>
            <person name="Modesto M."/>
            <person name="Mattarelli P."/>
            <person name="Jiri K."/>
            <person name="van Sinderen D."/>
            <person name="Ventura M."/>
        </authorList>
    </citation>
    <scope>NUCLEOTIDE SEQUENCE [LARGE SCALE GENOMIC DNA]</scope>
    <source>
        <strain evidence="10 11">LMG 21773</strain>
    </source>
</reference>
<feature type="region of interest" description="Disordered" evidence="9">
    <location>
        <begin position="169"/>
        <end position="209"/>
    </location>
</feature>
<dbReference type="AlphaFoldDB" id="A0A261F7L8"/>
<dbReference type="InterPro" id="IPR020539">
    <property type="entry name" value="RNase_P_CS"/>
</dbReference>
<dbReference type="PROSITE" id="PS00648">
    <property type="entry name" value="RIBONUCLEASE_P"/>
    <property type="match status" value="1"/>
</dbReference>
<gene>
    <name evidence="7" type="primary">rnpA</name>
    <name evidence="10" type="ORF">AEAE_1244</name>
</gene>
<dbReference type="InterPro" id="IPR000100">
    <property type="entry name" value="RNase_P"/>
</dbReference>
<keyword evidence="6 7" id="KW-0694">RNA-binding</keyword>
<sequence>MQRLTNHSAFVGVLRVRRRVGADDIVVHYALRPEGIMRSAQELEAAGAGQAVSESAAGVSGQAGAEGQASVSGDQLHHLVVNPGVNIDKPTNSEARMGLAVSKAVGHAVTRNLVKRRLRAIAREYESLLPAYIDVVIRAKPSAATANFADLEQQVKRCFSKIAQRVEAAQASEKAQGAGKQQGGGADPAQASADSQVSGEHHASDKAQQ</sequence>
<evidence type="ECO:0000256" key="3">
    <source>
        <dbReference type="ARBA" id="ARBA00022722"/>
    </source>
</evidence>
<evidence type="ECO:0000256" key="7">
    <source>
        <dbReference type="HAMAP-Rule" id="MF_00227"/>
    </source>
</evidence>
<evidence type="ECO:0000256" key="2">
    <source>
        <dbReference type="ARBA" id="ARBA00022694"/>
    </source>
</evidence>
<keyword evidence="3 7" id="KW-0540">Nuclease</keyword>